<gene>
    <name evidence="4" type="ORF">SNE40_022487</name>
</gene>
<evidence type="ECO:0000313" key="4">
    <source>
        <dbReference type="EMBL" id="KAK6165585.1"/>
    </source>
</evidence>
<proteinExistence type="predicted"/>
<keyword evidence="5" id="KW-1185">Reference proteome</keyword>
<dbReference type="SUPFAM" id="SSF58113">
    <property type="entry name" value="Apolipoprotein A-I"/>
    <property type="match status" value="1"/>
</dbReference>
<keyword evidence="1" id="KW-0862">Zinc</keyword>
<reference evidence="4 5" key="1">
    <citation type="submission" date="2024-01" db="EMBL/GenBank/DDBJ databases">
        <title>The genome of the rayed Mediterranean limpet Patella caerulea (Linnaeus, 1758).</title>
        <authorList>
            <person name="Anh-Thu Weber A."/>
            <person name="Halstead-Nussloch G."/>
        </authorList>
    </citation>
    <scope>NUCLEOTIDE SEQUENCE [LARGE SCALE GENOMIC DNA]</scope>
    <source>
        <strain evidence="4">AATW-2023a</strain>
        <tissue evidence="4">Whole specimen</tissue>
    </source>
</reference>
<dbReference type="GO" id="GO:0008270">
    <property type="term" value="F:zinc ion binding"/>
    <property type="evidence" value="ECO:0007669"/>
    <property type="project" value="UniProtKB-KW"/>
</dbReference>
<dbReference type="SMART" id="SM00336">
    <property type="entry name" value="BBOX"/>
    <property type="match status" value="2"/>
</dbReference>
<keyword evidence="1" id="KW-0863">Zinc-finger</keyword>
<dbReference type="InterPro" id="IPR047153">
    <property type="entry name" value="TRIM45/56/19-like"/>
</dbReference>
<dbReference type="PANTHER" id="PTHR25462:SF296">
    <property type="entry name" value="MEIOTIC P26, ISOFORM F"/>
    <property type="match status" value="1"/>
</dbReference>
<sequence length="396" mass="45728">MAEVCETLQFPSTVITKPMCPVHKDQPVGYFCQNCFQSVCFGCATTTHEGHEFLDLGDESKPESQRLKINKDKCTVHKYVTMNYYCERCSVPVCADCFIVGHNGHPYSENKQKIIGKLSERLRPLNEDLKKEISKLENYHDSLKVNVDETEKNIEEISNRIDEQVQKICREVENQGEKMKKRMRKGLDEGKGKLDKQKNETLNIIKCLKSNVKYNDEALQDRYIKPLSVQITESEKQKQESSSRKLDVLTLTDILFKIGNINEVQLSQMIGSLNIINIATISGSFFVNTIGPAGWLKRNNKWKKGPVQTIGDLTYYIQVCTDKSNLFVELVGLIRWNQIHQLKFKMVNIKDKQATIIEKGSNENTVNWYELTNRDNGFLDKQNKISIEYEIQFYKE</sequence>
<evidence type="ECO:0000256" key="1">
    <source>
        <dbReference type="PROSITE-ProRule" id="PRU00024"/>
    </source>
</evidence>
<dbReference type="PANTHER" id="PTHR25462">
    <property type="entry name" value="BONUS, ISOFORM C-RELATED"/>
    <property type="match status" value="1"/>
</dbReference>
<keyword evidence="1" id="KW-0479">Metal-binding</keyword>
<dbReference type="AlphaFoldDB" id="A0AAN8IV25"/>
<dbReference type="CDD" id="cd19756">
    <property type="entry name" value="Bbox2"/>
    <property type="match status" value="2"/>
</dbReference>
<name>A0AAN8IV25_PATCE</name>
<dbReference type="SUPFAM" id="SSF57845">
    <property type="entry name" value="B-box zinc-binding domain"/>
    <property type="match status" value="2"/>
</dbReference>
<feature type="coiled-coil region" evidence="2">
    <location>
        <begin position="126"/>
        <end position="167"/>
    </location>
</feature>
<comment type="caution">
    <text evidence="4">The sequence shown here is derived from an EMBL/GenBank/DDBJ whole genome shotgun (WGS) entry which is preliminary data.</text>
</comment>
<feature type="domain" description="B box-type" evidence="3">
    <location>
        <begin position="69"/>
        <end position="110"/>
    </location>
</feature>
<dbReference type="Gene3D" id="3.30.160.60">
    <property type="entry name" value="Classic Zinc Finger"/>
    <property type="match status" value="2"/>
</dbReference>
<dbReference type="SUPFAM" id="SSF49599">
    <property type="entry name" value="TRAF domain-like"/>
    <property type="match status" value="1"/>
</dbReference>
<evidence type="ECO:0000313" key="5">
    <source>
        <dbReference type="Proteomes" id="UP001347796"/>
    </source>
</evidence>
<dbReference type="Proteomes" id="UP001347796">
    <property type="component" value="Unassembled WGS sequence"/>
</dbReference>
<dbReference type="EMBL" id="JAZGQO010000021">
    <property type="protein sequence ID" value="KAK6165585.1"/>
    <property type="molecule type" value="Genomic_DNA"/>
</dbReference>
<evidence type="ECO:0000256" key="2">
    <source>
        <dbReference type="SAM" id="Coils"/>
    </source>
</evidence>
<organism evidence="4 5">
    <name type="scientific">Patella caerulea</name>
    <name type="common">Rayed Mediterranean limpet</name>
    <dbReference type="NCBI Taxonomy" id="87958"/>
    <lineage>
        <taxon>Eukaryota</taxon>
        <taxon>Metazoa</taxon>
        <taxon>Spiralia</taxon>
        <taxon>Lophotrochozoa</taxon>
        <taxon>Mollusca</taxon>
        <taxon>Gastropoda</taxon>
        <taxon>Patellogastropoda</taxon>
        <taxon>Patelloidea</taxon>
        <taxon>Patellidae</taxon>
        <taxon>Patella</taxon>
    </lineage>
</organism>
<feature type="domain" description="B box-type" evidence="3">
    <location>
        <begin position="15"/>
        <end position="56"/>
    </location>
</feature>
<accession>A0AAN8IV25</accession>
<keyword evidence="2" id="KW-0175">Coiled coil</keyword>
<dbReference type="InterPro" id="IPR000315">
    <property type="entry name" value="Znf_B-box"/>
</dbReference>
<dbReference type="PROSITE" id="PS50119">
    <property type="entry name" value="ZF_BBOX"/>
    <property type="match status" value="2"/>
</dbReference>
<protein>
    <recommendedName>
        <fullName evidence="3">B box-type domain-containing protein</fullName>
    </recommendedName>
</protein>
<dbReference type="Pfam" id="PF00643">
    <property type="entry name" value="zf-B_box"/>
    <property type="match status" value="2"/>
</dbReference>
<evidence type="ECO:0000259" key="3">
    <source>
        <dbReference type="PROSITE" id="PS50119"/>
    </source>
</evidence>